<accession>A0ABP0CXI9</accession>
<evidence type="ECO:0000256" key="4">
    <source>
        <dbReference type="ARBA" id="ARBA00022454"/>
    </source>
</evidence>
<evidence type="ECO:0000256" key="1">
    <source>
        <dbReference type="ARBA" id="ARBA00004123"/>
    </source>
</evidence>
<comment type="caution">
    <text evidence="8">The sequence shown here is derived from an EMBL/GenBank/DDBJ whole genome shotgun (WGS) entry which is preliminary data.</text>
</comment>
<dbReference type="Proteomes" id="UP001642405">
    <property type="component" value="Unassembled WGS sequence"/>
</dbReference>
<dbReference type="PANTHER" id="PTHR14582">
    <property type="entry name" value="INNER KINETOCHORE SUBUNIT MAL2"/>
    <property type="match status" value="1"/>
</dbReference>
<comment type="subcellular location">
    <subcellularLocation>
        <location evidence="2">Chromosome</location>
        <location evidence="2">Centromere</location>
    </subcellularLocation>
    <subcellularLocation>
        <location evidence="1">Nucleus</location>
    </subcellularLocation>
</comment>
<evidence type="ECO:0000256" key="7">
    <source>
        <dbReference type="SAM" id="MobiDB-lite"/>
    </source>
</evidence>
<keyword evidence="4" id="KW-0158">Chromosome</keyword>
<dbReference type="Pfam" id="PF09496">
    <property type="entry name" value="CENP-O"/>
    <property type="match status" value="1"/>
</dbReference>
<keyword evidence="5" id="KW-0539">Nucleus</keyword>
<protein>
    <recommendedName>
        <fullName evidence="10">Cenp-o kinetochore centromere component</fullName>
    </recommendedName>
</protein>
<evidence type="ECO:0000256" key="6">
    <source>
        <dbReference type="ARBA" id="ARBA00023328"/>
    </source>
</evidence>
<dbReference type="EMBL" id="CAWUHB010000112">
    <property type="protein sequence ID" value="CAK7236265.1"/>
    <property type="molecule type" value="Genomic_DNA"/>
</dbReference>
<organism evidence="8 9">
    <name type="scientific">Sporothrix curviconia</name>
    <dbReference type="NCBI Taxonomy" id="1260050"/>
    <lineage>
        <taxon>Eukaryota</taxon>
        <taxon>Fungi</taxon>
        <taxon>Dikarya</taxon>
        <taxon>Ascomycota</taxon>
        <taxon>Pezizomycotina</taxon>
        <taxon>Sordariomycetes</taxon>
        <taxon>Sordariomycetidae</taxon>
        <taxon>Ophiostomatales</taxon>
        <taxon>Ophiostomataceae</taxon>
        <taxon>Sporothrix</taxon>
    </lineage>
</organism>
<evidence type="ECO:0008006" key="10">
    <source>
        <dbReference type="Google" id="ProtNLM"/>
    </source>
</evidence>
<feature type="region of interest" description="Disordered" evidence="7">
    <location>
        <begin position="120"/>
        <end position="147"/>
    </location>
</feature>
<sequence length="304" mass="33027">MASAPDDEIEQLRERAALLRKQLQVQTSTLLSAESTRRLLSEDPLRDAATKRKLLKLCDAHDAHKQHSLYRAGASVTAFRVCDPDPNAVDGGRVLGLRFDVMMGAQFLRPYYVLLNRDSDRARPSARSKSKTQASGNSYRDADSPLRIHRHTVPPAIPLGGLATRYLGATQYAPSGPVSPDLYGFARATRQAIVRYHNRLAVIGDLRRSVQQAASRAAAEAARNRVELDPSSLLANVSGADAEAKQIRFDWADGRTGRLVLNDDGDIQKLVVIGATGARDRAAAQALLAGKKTATDLVQHMSGT</sequence>
<evidence type="ECO:0000313" key="8">
    <source>
        <dbReference type="EMBL" id="CAK7236265.1"/>
    </source>
</evidence>
<name>A0ABP0CXI9_9PEZI</name>
<keyword evidence="9" id="KW-1185">Reference proteome</keyword>
<dbReference type="PANTHER" id="PTHR14582:SF1">
    <property type="entry name" value="CENTROMERE PROTEIN O"/>
    <property type="match status" value="1"/>
</dbReference>
<evidence type="ECO:0000256" key="3">
    <source>
        <dbReference type="ARBA" id="ARBA00007321"/>
    </source>
</evidence>
<gene>
    <name evidence="8" type="ORF">SCUCBS95973_009548</name>
</gene>
<evidence type="ECO:0000256" key="2">
    <source>
        <dbReference type="ARBA" id="ARBA00004584"/>
    </source>
</evidence>
<evidence type="ECO:0000256" key="5">
    <source>
        <dbReference type="ARBA" id="ARBA00023242"/>
    </source>
</evidence>
<comment type="similarity">
    <text evidence="3">Belongs to the CENP-O/MCM21 family.</text>
</comment>
<keyword evidence="6" id="KW-0137">Centromere</keyword>
<evidence type="ECO:0000313" key="9">
    <source>
        <dbReference type="Proteomes" id="UP001642405"/>
    </source>
</evidence>
<dbReference type="InterPro" id="IPR018464">
    <property type="entry name" value="CENP-O"/>
</dbReference>
<reference evidence="8 9" key="1">
    <citation type="submission" date="2024-01" db="EMBL/GenBank/DDBJ databases">
        <authorList>
            <person name="Allen C."/>
            <person name="Tagirdzhanova G."/>
        </authorList>
    </citation>
    <scope>NUCLEOTIDE SEQUENCE [LARGE SCALE GENOMIC DNA]</scope>
</reference>
<proteinExistence type="inferred from homology"/>